<name>A0AAD5WH09_PARTN</name>
<dbReference type="AlphaFoldDB" id="A0AAD5WH09"/>
<evidence type="ECO:0000256" key="2">
    <source>
        <dbReference type="SAM" id="MobiDB-lite"/>
    </source>
</evidence>
<organism evidence="3 4">
    <name type="scientific">Parelaphostrongylus tenuis</name>
    <name type="common">Meningeal worm</name>
    <dbReference type="NCBI Taxonomy" id="148309"/>
    <lineage>
        <taxon>Eukaryota</taxon>
        <taxon>Metazoa</taxon>
        <taxon>Ecdysozoa</taxon>
        <taxon>Nematoda</taxon>
        <taxon>Chromadorea</taxon>
        <taxon>Rhabditida</taxon>
        <taxon>Rhabditina</taxon>
        <taxon>Rhabditomorpha</taxon>
        <taxon>Strongyloidea</taxon>
        <taxon>Metastrongylidae</taxon>
        <taxon>Parelaphostrongylus</taxon>
    </lineage>
</organism>
<sequence length="337" mass="37732">MKFFLSGCGHVACFNCVQKGAMTLKCKVCQKDNPQILEINRNLKPELFMLKVHVLISKRNGRTPEGLQRLLICSHRLTPGFSKITRDVGYTFDFQNTHRQRLIRHLQSKSSNFERLQQFCKDEIKKKNQYKQDLQRVKVEYKKMCEEAMRLKATIANISNRTSSLNDLTHDPFRTPVTGRVPQQRGFVTSTPYNNSRASGEDLTEGNIFTTNQTDSSASFSAAGIPVVSVDSGGEVSKLAHMTSAMFTESSMKNVQTKFDVKVDENVTGSHATSRPFFGGAFPVSQQSTQNKVVSNKDHSHQGNFSTSSAHFASKTPAKKSKLDIMSKTQPLPLKTL</sequence>
<evidence type="ECO:0000256" key="1">
    <source>
        <dbReference type="SAM" id="Coils"/>
    </source>
</evidence>
<feature type="coiled-coil region" evidence="1">
    <location>
        <begin position="120"/>
        <end position="154"/>
    </location>
</feature>
<proteinExistence type="predicted"/>
<keyword evidence="4" id="KW-1185">Reference proteome</keyword>
<dbReference type="Proteomes" id="UP001196413">
    <property type="component" value="Unassembled WGS sequence"/>
</dbReference>
<reference evidence="3" key="1">
    <citation type="submission" date="2021-06" db="EMBL/GenBank/DDBJ databases">
        <title>Parelaphostrongylus tenuis whole genome reference sequence.</title>
        <authorList>
            <person name="Garwood T.J."/>
            <person name="Larsen P.A."/>
            <person name="Fountain-Jones N.M."/>
            <person name="Garbe J.R."/>
            <person name="Macchietto M.G."/>
            <person name="Kania S.A."/>
            <person name="Gerhold R.W."/>
            <person name="Richards J.E."/>
            <person name="Wolf T.M."/>
        </authorList>
    </citation>
    <scope>NUCLEOTIDE SEQUENCE</scope>
    <source>
        <strain evidence="3">MNPRO001-30</strain>
        <tissue evidence="3">Meninges</tissue>
    </source>
</reference>
<keyword evidence="1" id="KW-0175">Coiled coil</keyword>
<feature type="region of interest" description="Disordered" evidence="2">
    <location>
        <begin position="288"/>
        <end position="337"/>
    </location>
</feature>
<evidence type="ECO:0000313" key="4">
    <source>
        <dbReference type="Proteomes" id="UP001196413"/>
    </source>
</evidence>
<feature type="region of interest" description="Disordered" evidence="2">
    <location>
        <begin position="167"/>
        <end position="203"/>
    </location>
</feature>
<feature type="compositionally biased region" description="Polar residues" evidence="2">
    <location>
        <begin position="302"/>
        <end position="311"/>
    </location>
</feature>
<dbReference type="EMBL" id="JAHQIW010006650">
    <property type="protein sequence ID" value="KAJ1369650.1"/>
    <property type="molecule type" value="Genomic_DNA"/>
</dbReference>
<comment type="caution">
    <text evidence="3">The sequence shown here is derived from an EMBL/GenBank/DDBJ whole genome shotgun (WGS) entry which is preliminary data.</text>
</comment>
<protein>
    <submittedName>
        <fullName evidence="3">Uncharacterized protein</fullName>
    </submittedName>
</protein>
<gene>
    <name evidence="3" type="ORF">KIN20_031157</name>
</gene>
<accession>A0AAD5WH09</accession>
<feature type="compositionally biased region" description="Polar residues" evidence="2">
    <location>
        <begin position="186"/>
        <end position="198"/>
    </location>
</feature>
<evidence type="ECO:0000313" key="3">
    <source>
        <dbReference type="EMBL" id="KAJ1369650.1"/>
    </source>
</evidence>